<evidence type="ECO:0000256" key="10">
    <source>
        <dbReference type="ARBA" id="ARBA00040531"/>
    </source>
</evidence>
<reference evidence="15 16" key="1">
    <citation type="journal article" date="2010" name="Science">
        <title>Genomic comparison of the ants Camponotus floridanus and Harpegnathos saltator.</title>
        <authorList>
            <person name="Bonasio R."/>
            <person name="Zhang G."/>
            <person name="Ye C."/>
            <person name="Mutti N.S."/>
            <person name="Fang X."/>
            <person name="Qin N."/>
            <person name="Donahue G."/>
            <person name="Yang P."/>
            <person name="Li Q."/>
            <person name="Li C."/>
            <person name="Zhang P."/>
            <person name="Huang Z."/>
            <person name="Berger S.L."/>
            <person name="Reinberg D."/>
            <person name="Wang J."/>
            <person name="Liebig J."/>
        </authorList>
    </citation>
    <scope>NUCLEOTIDE SEQUENCE [LARGE SCALE GENOMIC DNA]</scope>
    <source>
        <strain evidence="16">C129</strain>
    </source>
</reference>
<dbReference type="SMART" id="SM00474">
    <property type="entry name" value="35EXOc"/>
    <property type="match status" value="1"/>
</dbReference>
<evidence type="ECO:0000313" key="16">
    <source>
        <dbReference type="Proteomes" id="UP000000311"/>
    </source>
</evidence>
<evidence type="ECO:0000256" key="11">
    <source>
        <dbReference type="ARBA" id="ARBA00042761"/>
    </source>
</evidence>
<comment type="function">
    <text evidence="12">Has exonuclease activity on both single-stranded and duplex templates bearing overhangs, but not blunt ended duplex DNA, and cleaves in a 3'-5' direction. Essential for the formation of DNA replication focal centers. Has an important role in maintaining genome stability.</text>
</comment>
<keyword evidence="8" id="KW-0539">Nucleus</keyword>
<evidence type="ECO:0000256" key="8">
    <source>
        <dbReference type="ARBA" id="ARBA00023242"/>
    </source>
</evidence>
<sequence>MNTRAKERNQKCTHSSNIQHQSNQHHIDKTCEKYPPIVFEGCIQYITEFVDCAFVCNNLTEEINRSKEKVVPLGFDLEWPFSFQTGSGKTALVQICPDVNVCYLLHIYSLNKLPAAFVELLCHPKVMLVGVNIKNDLRKLERDFKEFPAQKIVDNCLDCGPFANQRLLRSGRWSLERLTTLVLKKKIDKNPEVRRSKWHVQPLSDAQKIYAATDAYVSLLIYRELENYGELA</sequence>
<dbReference type="OMA" id="CCYVYQL"/>
<dbReference type="FunFam" id="3.30.420.10:FF:000104">
    <property type="entry name" value="Werner Syndrome-like exonuclease"/>
    <property type="match status" value="1"/>
</dbReference>
<evidence type="ECO:0000256" key="3">
    <source>
        <dbReference type="ARBA" id="ARBA00022722"/>
    </source>
</evidence>
<dbReference type="FunCoup" id="E2A2V4">
    <property type="interactions" value="255"/>
</dbReference>
<comment type="subcellular location">
    <subcellularLocation>
        <location evidence="1">Nucleus</location>
    </subcellularLocation>
</comment>
<proteinExistence type="inferred from homology"/>
<feature type="compositionally biased region" description="Polar residues" evidence="13">
    <location>
        <begin position="12"/>
        <end position="21"/>
    </location>
</feature>
<organism evidence="16">
    <name type="scientific">Camponotus floridanus</name>
    <name type="common">Florida carpenter ant</name>
    <dbReference type="NCBI Taxonomy" id="104421"/>
    <lineage>
        <taxon>Eukaryota</taxon>
        <taxon>Metazoa</taxon>
        <taxon>Ecdysozoa</taxon>
        <taxon>Arthropoda</taxon>
        <taxon>Hexapoda</taxon>
        <taxon>Insecta</taxon>
        <taxon>Pterygota</taxon>
        <taxon>Neoptera</taxon>
        <taxon>Endopterygota</taxon>
        <taxon>Hymenoptera</taxon>
        <taxon>Apocrita</taxon>
        <taxon>Aculeata</taxon>
        <taxon>Formicoidea</taxon>
        <taxon>Formicidae</taxon>
        <taxon>Formicinae</taxon>
        <taxon>Camponotus</taxon>
    </lineage>
</organism>
<keyword evidence="3" id="KW-0540">Nuclease</keyword>
<evidence type="ECO:0000256" key="5">
    <source>
        <dbReference type="ARBA" id="ARBA00022801"/>
    </source>
</evidence>
<evidence type="ECO:0000256" key="6">
    <source>
        <dbReference type="ARBA" id="ARBA00022839"/>
    </source>
</evidence>
<evidence type="ECO:0000256" key="9">
    <source>
        <dbReference type="ARBA" id="ARBA00037949"/>
    </source>
</evidence>
<dbReference type="EMBL" id="GL436217">
    <property type="protein sequence ID" value="EFN72228.1"/>
    <property type="molecule type" value="Genomic_DNA"/>
</dbReference>
<evidence type="ECO:0000256" key="13">
    <source>
        <dbReference type="SAM" id="MobiDB-lite"/>
    </source>
</evidence>
<keyword evidence="6" id="KW-0269">Exonuclease</keyword>
<keyword evidence="16" id="KW-1185">Reference proteome</keyword>
<dbReference type="AlphaFoldDB" id="E2A2V4"/>
<keyword evidence="2" id="KW-0597">Phosphoprotein</keyword>
<dbReference type="GO" id="GO:0006139">
    <property type="term" value="P:nucleobase-containing compound metabolic process"/>
    <property type="evidence" value="ECO:0007669"/>
    <property type="project" value="InterPro"/>
</dbReference>
<evidence type="ECO:0000256" key="4">
    <source>
        <dbReference type="ARBA" id="ARBA00022723"/>
    </source>
</evidence>
<name>E2A2V4_CAMFO</name>
<dbReference type="GO" id="GO:0005634">
    <property type="term" value="C:nucleus"/>
    <property type="evidence" value="ECO:0007669"/>
    <property type="project" value="UniProtKB-SubCell"/>
</dbReference>
<dbReference type="GO" id="GO:0046872">
    <property type="term" value="F:metal ion binding"/>
    <property type="evidence" value="ECO:0007669"/>
    <property type="project" value="UniProtKB-KW"/>
</dbReference>
<dbReference type="InParanoid" id="E2A2V4"/>
<keyword evidence="15" id="KW-0347">Helicase</keyword>
<dbReference type="PANTHER" id="PTHR13620">
    <property type="entry name" value="3-5 EXONUCLEASE"/>
    <property type="match status" value="1"/>
</dbReference>
<dbReference type="GO" id="GO:0004386">
    <property type="term" value="F:helicase activity"/>
    <property type="evidence" value="ECO:0007669"/>
    <property type="project" value="UniProtKB-KW"/>
</dbReference>
<keyword evidence="4" id="KW-0479">Metal-binding</keyword>
<keyword evidence="15" id="KW-0547">Nucleotide-binding</keyword>
<evidence type="ECO:0000259" key="14">
    <source>
        <dbReference type="SMART" id="SM00474"/>
    </source>
</evidence>
<dbReference type="Pfam" id="PF01612">
    <property type="entry name" value="DNA_pol_A_exo1"/>
    <property type="match status" value="1"/>
</dbReference>
<keyword evidence="15" id="KW-0067">ATP-binding</keyword>
<dbReference type="PANTHER" id="PTHR13620:SF109">
    <property type="entry name" value="3'-5' EXONUCLEASE"/>
    <property type="match status" value="1"/>
</dbReference>
<accession>E2A2V4</accession>
<dbReference type="Proteomes" id="UP000000311">
    <property type="component" value="Unassembled WGS sequence"/>
</dbReference>
<evidence type="ECO:0000256" key="7">
    <source>
        <dbReference type="ARBA" id="ARBA00022842"/>
    </source>
</evidence>
<dbReference type="Gene3D" id="3.30.420.10">
    <property type="entry name" value="Ribonuclease H-like superfamily/Ribonuclease H"/>
    <property type="match status" value="1"/>
</dbReference>
<feature type="region of interest" description="Disordered" evidence="13">
    <location>
        <begin position="1"/>
        <end position="21"/>
    </location>
</feature>
<dbReference type="InterPro" id="IPR002562">
    <property type="entry name" value="3'-5'_exonuclease_dom"/>
</dbReference>
<keyword evidence="7" id="KW-0460">Magnesium</keyword>
<dbReference type="InterPro" id="IPR012337">
    <property type="entry name" value="RNaseH-like_sf"/>
</dbReference>
<dbReference type="OrthoDB" id="10261556at2759"/>
<dbReference type="GO" id="GO:0003676">
    <property type="term" value="F:nucleic acid binding"/>
    <property type="evidence" value="ECO:0007669"/>
    <property type="project" value="InterPro"/>
</dbReference>
<feature type="domain" description="3'-5' exonuclease" evidence="14">
    <location>
        <begin position="43"/>
        <end position="230"/>
    </location>
</feature>
<protein>
    <recommendedName>
        <fullName evidence="10">3'-5' exonuclease</fullName>
    </recommendedName>
    <alternativeName>
        <fullName evidence="11">Werner Syndrome-like exonuclease</fullName>
    </alternativeName>
</protein>
<evidence type="ECO:0000256" key="12">
    <source>
        <dbReference type="ARBA" id="ARBA00045901"/>
    </source>
</evidence>
<dbReference type="GO" id="GO:0008408">
    <property type="term" value="F:3'-5' exonuclease activity"/>
    <property type="evidence" value="ECO:0007669"/>
    <property type="project" value="InterPro"/>
</dbReference>
<dbReference type="InterPro" id="IPR051132">
    <property type="entry name" value="3-5_Exonuclease_domain"/>
</dbReference>
<evidence type="ECO:0000313" key="15">
    <source>
        <dbReference type="EMBL" id="EFN72228.1"/>
    </source>
</evidence>
<dbReference type="SUPFAM" id="SSF53098">
    <property type="entry name" value="Ribonuclease H-like"/>
    <property type="match status" value="1"/>
</dbReference>
<evidence type="ECO:0000256" key="2">
    <source>
        <dbReference type="ARBA" id="ARBA00022553"/>
    </source>
</evidence>
<gene>
    <name evidence="15" type="ORF">EAG_15629</name>
</gene>
<dbReference type="CDD" id="cd06141">
    <property type="entry name" value="WRN_exo"/>
    <property type="match status" value="1"/>
</dbReference>
<comment type="similarity">
    <text evidence="9">Belongs to the WRNexo family.</text>
</comment>
<feature type="compositionally biased region" description="Basic and acidic residues" evidence="13">
    <location>
        <begin position="1"/>
        <end position="10"/>
    </location>
</feature>
<dbReference type="InterPro" id="IPR036397">
    <property type="entry name" value="RNaseH_sf"/>
</dbReference>
<evidence type="ECO:0000256" key="1">
    <source>
        <dbReference type="ARBA" id="ARBA00004123"/>
    </source>
</evidence>
<dbReference type="STRING" id="104421.E2A2V4"/>
<keyword evidence="5" id="KW-0378">Hydrolase</keyword>